<evidence type="ECO:0000256" key="2">
    <source>
        <dbReference type="SAM" id="MobiDB-lite"/>
    </source>
</evidence>
<comment type="similarity">
    <text evidence="1">Belongs to the LytR/CpsA/Psr (LCP) family.</text>
</comment>
<evidence type="ECO:0000256" key="1">
    <source>
        <dbReference type="ARBA" id="ARBA00006068"/>
    </source>
</evidence>
<name>A0ABP9FT23_9MICC</name>
<keyword evidence="3" id="KW-0812">Transmembrane</keyword>
<keyword evidence="6" id="KW-1185">Reference proteome</keyword>
<keyword evidence="3" id="KW-0472">Membrane</keyword>
<reference evidence="6" key="1">
    <citation type="journal article" date="2019" name="Int. J. Syst. Evol. Microbiol.">
        <title>The Global Catalogue of Microorganisms (GCM) 10K type strain sequencing project: providing services to taxonomists for standard genome sequencing and annotation.</title>
        <authorList>
            <consortium name="The Broad Institute Genomics Platform"/>
            <consortium name="The Broad Institute Genome Sequencing Center for Infectious Disease"/>
            <person name="Wu L."/>
            <person name="Ma J."/>
        </authorList>
    </citation>
    <scope>NUCLEOTIDE SEQUENCE [LARGE SCALE GENOMIC DNA]</scope>
    <source>
        <strain evidence="6">JCM 19129</strain>
    </source>
</reference>
<sequence>MITPTITYHEFSGSADALRDPRTASPQDRTRRALILTALTLFIPGGAQIAAGSRALGRAALAVTVGCWFLLLLGAAFFFTMRGVLLSALTQPFIMWVAAALLAGLAIGWLLLWLDTFRLIRFATLAPGFKPIIAVTLIVLITLTSGGLGYAAHLVNQGREALSGIFSSGPSIPAEEGRYNFLLLGADSGEGREGVRPDSIHMISVNQDTSESIIFSIPRDFQNARFSEDSPMRQVYPEGYNCGNECIINFLYTEVTNQYSHLYPEAQDPGAEAMMEAISGTLDLSIHGYVMVDMGGFSELIDAMGGVTVETSGWVPYDGRHPETDRWGDWWFEPGIHTFNGDQALSYARSRKYSSDYNRIQRQQCIQQAMVAQFTPQTLLTRFTELMQASENLFETNIPQSQLGSLLNLAVDAQQHNPQRLVLGAPDFGPPSELFSTYPDFDRIHARVDELIANEGQEEETEDTATPENQAQENSDQDQTEPAEDSSAGSAPGPTPEHSDPAVSGDMPPADSDTAPAELTQPDGSPLTMEYLIEAEQAGNLAVLEEAARDNNECTPVRG</sequence>
<dbReference type="PANTHER" id="PTHR33392:SF6">
    <property type="entry name" value="POLYISOPRENYL-TEICHOIC ACID--PEPTIDOGLYCAN TEICHOIC ACID TRANSFERASE TAGU"/>
    <property type="match status" value="1"/>
</dbReference>
<organism evidence="5 6">
    <name type="scientific">Nesterenkonia rhizosphaerae</name>
    <dbReference type="NCBI Taxonomy" id="1348272"/>
    <lineage>
        <taxon>Bacteria</taxon>
        <taxon>Bacillati</taxon>
        <taxon>Actinomycetota</taxon>
        <taxon>Actinomycetes</taxon>
        <taxon>Micrococcales</taxon>
        <taxon>Micrococcaceae</taxon>
        <taxon>Nesterenkonia</taxon>
    </lineage>
</organism>
<dbReference type="InterPro" id="IPR004474">
    <property type="entry name" value="LytR_CpsA_psr"/>
</dbReference>
<dbReference type="RefSeq" id="WP_345476702.1">
    <property type="nucleotide sequence ID" value="NZ_BAABLW010000003.1"/>
</dbReference>
<dbReference type="PANTHER" id="PTHR33392">
    <property type="entry name" value="POLYISOPRENYL-TEICHOIC ACID--PEPTIDOGLYCAN TEICHOIC ACID TRANSFERASE TAGU"/>
    <property type="match status" value="1"/>
</dbReference>
<keyword evidence="3" id="KW-1133">Transmembrane helix</keyword>
<evidence type="ECO:0000256" key="3">
    <source>
        <dbReference type="SAM" id="Phobius"/>
    </source>
</evidence>
<feature type="transmembrane region" description="Helical" evidence="3">
    <location>
        <begin position="93"/>
        <end position="112"/>
    </location>
</feature>
<dbReference type="Pfam" id="PF03816">
    <property type="entry name" value="LytR_cpsA_psr"/>
    <property type="match status" value="1"/>
</dbReference>
<dbReference type="InterPro" id="IPR050922">
    <property type="entry name" value="LytR/CpsA/Psr_CW_biosynth"/>
</dbReference>
<evidence type="ECO:0000313" key="5">
    <source>
        <dbReference type="EMBL" id="GAA4914659.1"/>
    </source>
</evidence>
<feature type="compositionally biased region" description="Acidic residues" evidence="2">
    <location>
        <begin position="456"/>
        <end position="465"/>
    </location>
</feature>
<feature type="transmembrane region" description="Helical" evidence="3">
    <location>
        <begin position="132"/>
        <end position="152"/>
    </location>
</feature>
<dbReference type="NCBIfam" id="TIGR00350">
    <property type="entry name" value="lytR_cpsA_psr"/>
    <property type="match status" value="1"/>
</dbReference>
<feature type="domain" description="Cell envelope-related transcriptional attenuator" evidence="4">
    <location>
        <begin position="196"/>
        <end position="373"/>
    </location>
</feature>
<protein>
    <recommendedName>
        <fullName evidence="4">Cell envelope-related transcriptional attenuator domain-containing protein</fullName>
    </recommendedName>
</protein>
<comment type="caution">
    <text evidence="5">The sequence shown here is derived from an EMBL/GenBank/DDBJ whole genome shotgun (WGS) entry which is preliminary data.</text>
</comment>
<feature type="compositionally biased region" description="Acidic residues" evidence="2">
    <location>
        <begin position="475"/>
        <end position="484"/>
    </location>
</feature>
<proteinExistence type="inferred from homology"/>
<accession>A0ABP9FT23</accession>
<feature type="region of interest" description="Disordered" evidence="2">
    <location>
        <begin position="454"/>
        <end position="527"/>
    </location>
</feature>
<dbReference type="Proteomes" id="UP001500368">
    <property type="component" value="Unassembled WGS sequence"/>
</dbReference>
<feature type="transmembrane region" description="Helical" evidence="3">
    <location>
        <begin position="59"/>
        <end position="81"/>
    </location>
</feature>
<feature type="transmembrane region" description="Helical" evidence="3">
    <location>
        <begin position="33"/>
        <end position="53"/>
    </location>
</feature>
<dbReference type="EMBL" id="BAABLW010000003">
    <property type="protein sequence ID" value="GAA4914659.1"/>
    <property type="molecule type" value="Genomic_DNA"/>
</dbReference>
<gene>
    <name evidence="5" type="ORF">GCM10025790_07040</name>
</gene>
<evidence type="ECO:0000313" key="6">
    <source>
        <dbReference type="Proteomes" id="UP001500368"/>
    </source>
</evidence>
<evidence type="ECO:0000259" key="4">
    <source>
        <dbReference type="Pfam" id="PF03816"/>
    </source>
</evidence>
<dbReference type="Gene3D" id="3.40.630.190">
    <property type="entry name" value="LCP protein"/>
    <property type="match status" value="1"/>
</dbReference>